<feature type="DNA-binding region" description="Homeobox" evidence="5">
    <location>
        <begin position="92"/>
        <end position="151"/>
    </location>
</feature>
<dbReference type="PROSITE" id="PS00027">
    <property type="entry name" value="HOMEOBOX_1"/>
    <property type="match status" value="1"/>
</dbReference>
<organism evidence="9 11">
    <name type="scientific">Didymodactylos carnosus</name>
    <dbReference type="NCBI Taxonomy" id="1234261"/>
    <lineage>
        <taxon>Eukaryota</taxon>
        <taxon>Metazoa</taxon>
        <taxon>Spiralia</taxon>
        <taxon>Gnathifera</taxon>
        <taxon>Rotifera</taxon>
        <taxon>Eurotatoria</taxon>
        <taxon>Bdelloidea</taxon>
        <taxon>Philodinida</taxon>
        <taxon>Philodinidae</taxon>
        <taxon>Didymodactylos</taxon>
    </lineage>
</organism>
<evidence type="ECO:0000256" key="4">
    <source>
        <dbReference type="ARBA" id="ARBA00023242"/>
    </source>
</evidence>
<reference evidence="9" key="1">
    <citation type="submission" date="2021-02" db="EMBL/GenBank/DDBJ databases">
        <authorList>
            <person name="Nowell W R."/>
        </authorList>
    </citation>
    <scope>NUCLEOTIDE SEQUENCE</scope>
</reference>
<dbReference type="PANTHER" id="PTHR46639">
    <property type="entry name" value="DIENCEPHALON/MESENCEPHALON HOMEOBOX PROTEIN 1"/>
    <property type="match status" value="1"/>
</dbReference>
<comment type="similarity">
    <text evidence="1">Belongs to the paired homeobox family.</text>
</comment>
<feature type="compositionally biased region" description="Basic and acidic residues" evidence="7">
    <location>
        <begin position="218"/>
        <end position="249"/>
    </location>
</feature>
<evidence type="ECO:0000259" key="8">
    <source>
        <dbReference type="PROSITE" id="PS50071"/>
    </source>
</evidence>
<accession>A0A814RIB9</accession>
<comment type="caution">
    <text evidence="9">The sequence shown here is derived from an EMBL/GenBank/DDBJ whole genome shotgun (WGS) entry which is preliminary data.</text>
</comment>
<protein>
    <recommendedName>
        <fullName evidence="8">Homeobox domain-containing protein</fullName>
    </recommendedName>
</protein>
<keyword evidence="4 5" id="KW-0539">Nucleus</keyword>
<evidence type="ECO:0000256" key="6">
    <source>
        <dbReference type="RuleBase" id="RU000682"/>
    </source>
</evidence>
<name>A0A814RIB9_9BILA</name>
<dbReference type="SUPFAM" id="SSF46689">
    <property type="entry name" value="Homeodomain-like"/>
    <property type="match status" value="1"/>
</dbReference>
<gene>
    <name evidence="9" type="ORF">GPM918_LOCUS20356</name>
    <name evidence="10" type="ORF">SRO942_LOCUS20353</name>
</gene>
<dbReference type="CDD" id="cd00086">
    <property type="entry name" value="homeodomain"/>
    <property type="match status" value="1"/>
</dbReference>
<dbReference type="GO" id="GO:0000977">
    <property type="term" value="F:RNA polymerase II transcription regulatory region sequence-specific DNA binding"/>
    <property type="evidence" value="ECO:0007669"/>
    <property type="project" value="TreeGrafter"/>
</dbReference>
<dbReference type="GO" id="GO:0005634">
    <property type="term" value="C:nucleus"/>
    <property type="evidence" value="ECO:0007669"/>
    <property type="project" value="UniProtKB-SubCell"/>
</dbReference>
<dbReference type="InterPro" id="IPR052488">
    <property type="entry name" value="DMBX_homeobox"/>
</dbReference>
<dbReference type="PROSITE" id="PS50071">
    <property type="entry name" value="HOMEOBOX_2"/>
    <property type="match status" value="1"/>
</dbReference>
<dbReference type="InterPro" id="IPR017970">
    <property type="entry name" value="Homeobox_CS"/>
</dbReference>
<dbReference type="FunFam" id="1.10.10.60:FF:000551">
    <property type="entry name" value="Predicted protein"/>
    <property type="match status" value="1"/>
</dbReference>
<evidence type="ECO:0000256" key="2">
    <source>
        <dbReference type="ARBA" id="ARBA00023125"/>
    </source>
</evidence>
<evidence type="ECO:0000256" key="5">
    <source>
        <dbReference type="PROSITE-ProRule" id="PRU00108"/>
    </source>
</evidence>
<dbReference type="Proteomes" id="UP000681722">
    <property type="component" value="Unassembled WGS sequence"/>
</dbReference>
<keyword evidence="2 5" id="KW-0238">DNA-binding</keyword>
<comment type="subcellular location">
    <subcellularLocation>
        <location evidence="5 6">Nucleus</location>
    </subcellularLocation>
</comment>
<evidence type="ECO:0000256" key="7">
    <source>
        <dbReference type="SAM" id="MobiDB-lite"/>
    </source>
</evidence>
<dbReference type="AlphaFoldDB" id="A0A814RIB9"/>
<evidence type="ECO:0000256" key="3">
    <source>
        <dbReference type="ARBA" id="ARBA00023155"/>
    </source>
</evidence>
<feature type="compositionally biased region" description="Acidic residues" evidence="7">
    <location>
        <begin position="184"/>
        <end position="197"/>
    </location>
</feature>
<proteinExistence type="inferred from homology"/>
<dbReference type="EMBL" id="CAJNOQ010006413">
    <property type="protein sequence ID" value="CAF1134279.1"/>
    <property type="molecule type" value="Genomic_DNA"/>
</dbReference>
<dbReference type="InterPro" id="IPR001356">
    <property type="entry name" value="HD"/>
</dbReference>
<keyword evidence="3 5" id="KW-0371">Homeobox</keyword>
<dbReference type="InterPro" id="IPR009057">
    <property type="entry name" value="Homeodomain-like_sf"/>
</dbReference>
<dbReference type="Proteomes" id="UP000663829">
    <property type="component" value="Unassembled WGS sequence"/>
</dbReference>
<keyword evidence="11" id="KW-1185">Reference proteome</keyword>
<dbReference type="EMBL" id="CAJOBC010006413">
    <property type="protein sequence ID" value="CAF3898045.1"/>
    <property type="molecule type" value="Genomic_DNA"/>
</dbReference>
<feature type="domain" description="Homeobox" evidence="8">
    <location>
        <begin position="90"/>
        <end position="150"/>
    </location>
</feature>
<dbReference type="GO" id="GO:0000981">
    <property type="term" value="F:DNA-binding transcription factor activity, RNA polymerase II-specific"/>
    <property type="evidence" value="ECO:0007669"/>
    <property type="project" value="InterPro"/>
</dbReference>
<evidence type="ECO:0000256" key="1">
    <source>
        <dbReference type="ARBA" id="ARBA00005733"/>
    </source>
</evidence>
<feature type="region of interest" description="Disordered" evidence="7">
    <location>
        <begin position="175"/>
        <end position="250"/>
    </location>
</feature>
<sequence>MQTRLDASEDCLSKKTFLNASDHLKCFNDHVMNPYTTSNYSSPLYPFPIALNNNYGTFLQPPPTSLHPIFPFLPTSERFADFLLETRHPRKQRRSRTAFTSQQLQALERCFAKTHYPDVMMREKLALYTNLPEARVQVWFKNRRAKYRKKQKVVDTEKGTRQKCCQNSYLQTTSVKKGENLADSSDDEESSDDEDEQCSSSKEEVIADSDNSITSSTLEKRNDKPETLEKQKTNIEDKTESEVNEHNEDLLTTTTNSSTVYDQHQQKPPSSYVSPSQFDFNSLSYAFSIGQNHSAAELTSHFLNQGLGAVLGAIGGRGTGDIFSNLGAQFSTIINAEQEALSTIVGNLQIVVGSGLDTSKPHWEQLQDQLIGHGLNVLNSLGQTINDLDGTITGGR</sequence>
<evidence type="ECO:0000313" key="11">
    <source>
        <dbReference type="Proteomes" id="UP000663829"/>
    </source>
</evidence>
<dbReference type="SMART" id="SM00389">
    <property type="entry name" value="HOX"/>
    <property type="match status" value="1"/>
</dbReference>
<dbReference type="Gene3D" id="1.10.10.60">
    <property type="entry name" value="Homeodomain-like"/>
    <property type="match status" value="1"/>
</dbReference>
<dbReference type="OrthoDB" id="6159439at2759"/>
<evidence type="ECO:0000313" key="9">
    <source>
        <dbReference type="EMBL" id="CAF1134279.1"/>
    </source>
</evidence>
<dbReference type="Pfam" id="PF00046">
    <property type="entry name" value="Homeodomain"/>
    <property type="match status" value="1"/>
</dbReference>
<dbReference type="PANTHER" id="PTHR46639:SF4">
    <property type="entry name" value="DIENCEPHALON_MESENCEPHALON HOMEOBOX PROTEIN 1-B-LIKE"/>
    <property type="match status" value="1"/>
</dbReference>
<evidence type="ECO:0000313" key="10">
    <source>
        <dbReference type="EMBL" id="CAF3898045.1"/>
    </source>
</evidence>